<keyword evidence="1" id="KW-0812">Transmembrane</keyword>
<feature type="transmembrane region" description="Helical" evidence="1">
    <location>
        <begin position="412"/>
        <end position="430"/>
    </location>
</feature>
<sequence>MRRVIRAHRSTLFVTLGVALMAIQAAVRITLVATGNFYWDDLIVIGRASSSSIVSLDYLTQNHDGHFMPGAFFVAGLANEIAPLRWALPAAVLVVFSVIAAAAVWRMLNLVAGSSAEAGLTRRRVVVLAAFAFYLFSPMTVPAFVWWSAGLNSLPMQAAMAWIVGDALLLCAGDVDDRRRRVIVVRSTLILLVGLMFFEKALFIAPVAFVAAVLWVRWRMPAASDGNAADVAAASTAPADTGRHRRVEDSVPVAAPRVDSRPTVPTTPLTVAFTRARALWAALAVVTGVWAVIFLTATDATSGGHSLTQTAKLVWRTVNNAIVPALIGGPWIWDRWIPSPPMAAAPIWLIALGWAAVVAAGVFALLRFRGAAAVFACAAIYVVGAQVPVMWNRSAVTTALELAEALRYLPDAAMVLAIAIVLVAISPPREQVGATAQPHRRVAVPIAATVVAALAISSLWTTVTFGRSWHDNPTGAYLANGRAAFAEHPDFPMFDQAVPLEVLLPVTFPDNQISRVFGGLRHGPTIVTSTSNLMVLDTKGRLVPGGVTSARLFDAGAGTCRRPEVRGPRAIRLNGPLVQWSWTVALSYCANTAGVAELRLGDGAPVRFLVDAGLHVVYLQLAGHGSALELSPRSPGLTLHTGAGRVGEVAEAKLLG</sequence>
<keyword evidence="1" id="KW-0472">Membrane</keyword>
<evidence type="ECO:0000256" key="1">
    <source>
        <dbReference type="SAM" id="Phobius"/>
    </source>
</evidence>
<dbReference type="RefSeq" id="WP_170193013.1">
    <property type="nucleotide sequence ID" value="NZ_JABBNB010000004.1"/>
</dbReference>
<proteinExistence type="predicted"/>
<protein>
    <submittedName>
        <fullName evidence="2">Uncharacterized protein</fullName>
    </submittedName>
</protein>
<accession>A0A848KRE5</accession>
<reference evidence="2 3" key="1">
    <citation type="submission" date="2020-04" db="EMBL/GenBank/DDBJ databases">
        <title>Gordonia sp. nov. TBRC 11910.</title>
        <authorList>
            <person name="Suriyachadkun C."/>
        </authorList>
    </citation>
    <scope>NUCLEOTIDE SEQUENCE [LARGE SCALE GENOMIC DNA]</scope>
    <source>
        <strain evidence="2 3">TBRC 11910</strain>
    </source>
</reference>
<feature type="transmembrane region" description="Helical" evidence="1">
    <location>
        <begin position="345"/>
        <end position="366"/>
    </location>
</feature>
<feature type="transmembrane region" description="Helical" evidence="1">
    <location>
        <begin position="86"/>
        <end position="105"/>
    </location>
</feature>
<evidence type="ECO:0000313" key="2">
    <source>
        <dbReference type="EMBL" id="NMO00497.1"/>
    </source>
</evidence>
<feature type="transmembrane region" description="Helical" evidence="1">
    <location>
        <begin position="278"/>
        <end position="301"/>
    </location>
</feature>
<dbReference type="Proteomes" id="UP000550729">
    <property type="component" value="Unassembled WGS sequence"/>
</dbReference>
<feature type="transmembrane region" description="Helical" evidence="1">
    <location>
        <begin position="442"/>
        <end position="460"/>
    </location>
</feature>
<feature type="transmembrane region" description="Helical" evidence="1">
    <location>
        <begin position="188"/>
        <end position="216"/>
    </location>
</feature>
<comment type="caution">
    <text evidence="2">The sequence shown here is derived from an EMBL/GenBank/DDBJ whole genome shotgun (WGS) entry which is preliminary data.</text>
</comment>
<feature type="transmembrane region" description="Helical" evidence="1">
    <location>
        <begin position="125"/>
        <end position="147"/>
    </location>
</feature>
<evidence type="ECO:0000313" key="3">
    <source>
        <dbReference type="Proteomes" id="UP000550729"/>
    </source>
</evidence>
<dbReference type="EMBL" id="JABBNB010000004">
    <property type="protein sequence ID" value="NMO00497.1"/>
    <property type="molecule type" value="Genomic_DNA"/>
</dbReference>
<feature type="transmembrane region" description="Helical" evidence="1">
    <location>
        <begin position="373"/>
        <end position="392"/>
    </location>
</feature>
<gene>
    <name evidence="2" type="ORF">HH308_04625</name>
</gene>
<name>A0A848KRE5_9ACTN</name>
<keyword evidence="3" id="KW-1185">Reference proteome</keyword>
<dbReference type="AlphaFoldDB" id="A0A848KRE5"/>
<keyword evidence="1" id="KW-1133">Transmembrane helix</keyword>
<organism evidence="2 3">
    <name type="scientific">Gordonia asplenii</name>
    <dbReference type="NCBI Taxonomy" id="2725283"/>
    <lineage>
        <taxon>Bacteria</taxon>
        <taxon>Bacillati</taxon>
        <taxon>Actinomycetota</taxon>
        <taxon>Actinomycetes</taxon>
        <taxon>Mycobacteriales</taxon>
        <taxon>Gordoniaceae</taxon>
        <taxon>Gordonia</taxon>
    </lineage>
</organism>